<accession>A0A942I3B0</accession>
<gene>
    <name evidence="1" type="ORF">KEU06_13735</name>
</gene>
<protein>
    <submittedName>
        <fullName evidence="1">Uncharacterized protein</fullName>
    </submittedName>
</protein>
<reference evidence="1" key="1">
    <citation type="submission" date="2021-04" db="EMBL/GenBank/DDBJ databases">
        <title>Pseudaminobacter soli sp. nov., isolated from paddy soil contaminated by heavy metals.</title>
        <authorList>
            <person name="Zhang K."/>
        </authorList>
    </citation>
    <scope>NUCLEOTIDE SEQUENCE</scope>
    <source>
        <strain evidence="1">19-2017</strain>
    </source>
</reference>
<dbReference type="AlphaFoldDB" id="A0A942I3B0"/>
<sequence>MPVRRRTEKRNRSGDAWTEIFIHGFDMLNRGYAAGIELNERLEPNLHEARVAWSRHGVEFMAGYRGNDVPWALEEFGEPGGGADAYTQAR</sequence>
<evidence type="ECO:0000313" key="1">
    <source>
        <dbReference type="EMBL" id="MBS3649669.1"/>
    </source>
</evidence>
<dbReference type="RefSeq" id="WP_188255249.1">
    <property type="nucleotide sequence ID" value="NZ_JABVCF010000006.1"/>
</dbReference>
<evidence type="ECO:0000313" key="2">
    <source>
        <dbReference type="Proteomes" id="UP000680348"/>
    </source>
</evidence>
<name>A0A942I3B0_9HYPH</name>
<proteinExistence type="predicted"/>
<keyword evidence="2" id="KW-1185">Reference proteome</keyword>
<organism evidence="1 2">
    <name type="scientific">Pseudaminobacter soli</name>
    <name type="common">ex Zhang et al. 2022</name>
    <dbReference type="NCBI Taxonomy" id="2831468"/>
    <lineage>
        <taxon>Bacteria</taxon>
        <taxon>Pseudomonadati</taxon>
        <taxon>Pseudomonadota</taxon>
        <taxon>Alphaproteobacteria</taxon>
        <taxon>Hyphomicrobiales</taxon>
        <taxon>Phyllobacteriaceae</taxon>
        <taxon>Pseudaminobacter</taxon>
    </lineage>
</organism>
<dbReference type="Proteomes" id="UP000680348">
    <property type="component" value="Unassembled WGS sequence"/>
</dbReference>
<dbReference type="EMBL" id="JAGWCR010000006">
    <property type="protein sequence ID" value="MBS3649669.1"/>
    <property type="molecule type" value="Genomic_DNA"/>
</dbReference>
<comment type="caution">
    <text evidence="1">The sequence shown here is derived from an EMBL/GenBank/DDBJ whole genome shotgun (WGS) entry which is preliminary data.</text>
</comment>